<gene>
    <name evidence="1" type="ORF">POSPLADRAFT_1056628</name>
</gene>
<organism evidence="1 2">
    <name type="scientific">Postia placenta MAD-698-R-SB12</name>
    <dbReference type="NCBI Taxonomy" id="670580"/>
    <lineage>
        <taxon>Eukaryota</taxon>
        <taxon>Fungi</taxon>
        <taxon>Dikarya</taxon>
        <taxon>Basidiomycota</taxon>
        <taxon>Agaricomycotina</taxon>
        <taxon>Agaricomycetes</taxon>
        <taxon>Polyporales</taxon>
        <taxon>Adustoporiaceae</taxon>
        <taxon>Rhodonia</taxon>
    </lineage>
</organism>
<evidence type="ECO:0000313" key="1">
    <source>
        <dbReference type="EMBL" id="OSX62035.1"/>
    </source>
</evidence>
<dbReference type="EMBL" id="KZ110597">
    <property type="protein sequence ID" value="OSX62035.1"/>
    <property type="molecule type" value="Genomic_DNA"/>
</dbReference>
<dbReference type="AlphaFoldDB" id="A0A1X6N0A1"/>
<dbReference type="OrthoDB" id="2789562at2759"/>
<dbReference type="GeneID" id="36325760"/>
<dbReference type="Proteomes" id="UP000194127">
    <property type="component" value="Unassembled WGS sequence"/>
</dbReference>
<accession>A0A1X6N0A1</accession>
<name>A0A1X6N0A1_9APHY</name>
<proteinExistence type="predicted"/>
<reference evidence="1 2" key="1">
    <citation type="submission" date="2017-04" db="EMBL/GenBank/DDBJ databases">
        <title>Genome Sequence of the Model Brown-Rot Fungus Postia placenta SB12.</title>
        <authorList>
            <consortium name="DOE Joint Genome Institute"/>
            <person name="Gaskell J."/>
            <person name="Kersten P."/>
            <person name="Larrondo L.F."/>
            <person name="Canessa P."/>
            <person name="Martinez D."/>
            <person name="Hibbett D."/>
            <person name="Schmoll M."/>
            <person name="Kubicek C.P."/>
            <person name="Martinez A.T."/>
            <person name="Yadav J."/>
            <person name="Master E."/>
            <person name="Magnuson J.K."/>
            <person name="James T."/>
            <person name="Yaver D."/>
            <person name="Berka R."/>
            <person name="Labutti K."/>
            <person name="Lipzen A."/>
            <person name="Aerts A."/>
            <person name="Barry K."/>
            <person name="Henrissat B."/>
            <person name="Blanchette R."/>
            <person name="Grigoriev I."/>
            <person name="Cullen D."/>
        </authorList>
    </citation>
    <scope>NUCLEOTIDE SEQUENCE [LARGE SCALE GENOMIC DNA]</scope>
    <source>
        <strain evidence="1 2">MAD-698-R-SB12</strain>
    </source>
</reference>
<sequence>MSDSDRSSRYPYTVARSTGTAYPALLAALLAAPLNIDEVSSAEDFVAFEQYVIHHCMPDENGITQSGHLVWLYPEGLYRTYHETEEGNIEHHGLLVTIERGARLSDVVERARSCLRAGVLAHEHVAAAA</sequence>
<dbReference type="RefSeq" id="XP_024338829.1">
    <property type="nucleotide sequence ID" value="XM_024480810.1"/>
</dbReference>
<evidence type="ECO:0000313" key="2">
    <source>
        <dbReference type="Proteomes" id="UP000194127"/>
    </source>
</evidence>
<protein>
    <submittedName>
        <fullName evidence="1">Uncharacterized protein</fullName>
    </submittedName>
</protein>
<keyword evidence="2" id="KW-1185">Reference proteome</keyword>